<sequence>MAKAKASRIKKTNKQMTKLRRQGKLKLKRHRNKVAKRQNPPKVVEAEDVSEAESDHGQDMLSMVDKEDLDFLKDAVVKGKYTMFKDKSFTQDRRLLQKQMDDEEAKLENEYEKEDEEVPRKKIRMLLPIKTKSGLIKRTVEEEIVEEEEEEEEDGGEEESKTEEQEDDEGFQSNEEKYSVEKLEDTTKPVCVAEMLACREHNINVYKYKIGLLSSGLLEDPHNKVMNIARLLEIFDEWSPELQVTLKKLVTVSLLEIFKDIIPSYQIKHQDDTATKLKKETRELQGFEKSLLKGYRGYLMRLEKMAARLHKKKGDTRPKTKPDVDLGELAVKAFCELLLAHSHFNYSSNIVRLVVPFLDHQNENARSTVCSSFKQIFASDKRGEITLEIVRKINDLVKTRKHAVRPEVVAVLSNLRIKDVNLDQIKEAEMNKKKLEDKKSRVINLSKKEKKRRKRIAEVEKELMETKAEENKQKRQTLLTETTKILFTIYFRILKNAPTSGLLSETLQGLAKFAHCINVEFYHDLVTLLNRLMSDGQLKVREQLNCVLTVFRILSGQGEALNIDPNKFYSHLYANMTNVGIGKMSKNGELLLECLDTVVVGRRKKLTTSRLLAFTKRLATISLCQEHHLALSFITLVSQMLKLNKSIDALLEADSSVGQGVYLPELMDPEYCNATAATIFETALLQKHYHPTVRELADHIVNGAPATGRHSIDPAISKLTAREILKHFDPSEVSFKPAVPVPAHKEISSAKFPVLDPELENLCSAALNAKIPTPKFSLLVDDKKYFKQELDDDDADNIFVPIVETAKKK</sequence>
<evidence type="ECO:0000256" key="1">
    <source>
        <dbReference type="ARBA" id="ARBA00004604"/>
    </source>
</evidence>
<dbReference type="EMBL" id="AP028918">
    <property type="protein sequence ID" value="BES99446.1"/>
    <property type="molecule type" value="Genomic_DNA"/>
</dbReference>
<comment type="subcellular location">
    <subcellularLocation>
        <location evidence="1">Nucleus</location>
        <location evidence="1">Nucleolus</location>
    </subcellularLocation>
</comment>
<evidence type="ECO:0000256" key="5">
    <source>
        <dbReference type="ARBA" id="ARBA00032701"/>
    </source>
</evidence>
<evidence type="ECO:0000256" key="4">
    <source>
        <dbReference type="ARBA" id="ARBA00023242"/>
    </source>
</evidence>
<dbReference type="InterPro" id="IPR016024">
    <property type="entry name" value="ARM-type_fold"/>
</dbReference>
<reference evidence="11 12" key="1">
    <citation type="submission" date="2023-09" db="EMBL/GenBank/DDBJ databases">
        <title>Nesidiocoris tenuis whole genome shotgun sequence.</title>
        <authorList>
            <person name="Shibata T."/>
            <person name="Shimoda M."/>
            <person name="Kobayashi T."/>
            <person name="Uehara T."/>
        </authorList>
    </citation>
    <scope>NUCLEOTIDE SEQUENCE [LARGE SCALE GENOMIC DNA]</scope>
    <source>
        <strain evidence="11 12">Japan</strain>
    </source>
</reference>
<comment type="similarity">
    <text evidence="2">Belongs to the CBF/MAK21 family.</text>
</comment>
<evidence type="ECO:0000256" key="8">
    <source>
        <dbReference type="SAM" id="MobiDB-lite"/>
    </source>
</evidence>
<dbReference type="Pfam" id="PF07540">
    <property type="entry name" value="NOC3p"/>
    <property type="match status" value="1"/>
</dbReference>
<feature type="compositionally biased region" description="Acidic residues" evidence="8">
    <location>
        <begin position="142"/>
        <end position="157"/>
    </location>
</feature>
<gene>
    <name evidence="11" type="ORF">NTJ_12264</name>
</gene>
<accession>A0ABN7B4V2</accession>
<evidence type="ECO:0000259" key="9">
    <source>
        <dbReference type="Pfam" id="PF03914"/>
    </source>
</evidence>
<feature type="region of interest" description="Disordered" evidence="8">
    <location>
        <begin position="1"/>
        <end position="60"/>
    </location>
</feature>
<evidence type="ECO:0000256" key="6">
    <source>
        <dbReference type="ARBA" id="ARBA00032937"/>
    </source>
</evidence>
<feature type="coiled-coil region" evidence="7">
    <location>
        <begin position="418"/>
        <end position="476"/>
    </location>
</feature>
<feature type="compositionally biased region" description="Basic residues" evidence="8">
    <location>
        <begin position="1"/>
        <end position="36"/>
    </location>
</feature>
<protein>
    <recommendedName>
        <fullName evidence="6">NOC3-like protein</fullName>
    </recommendedName>
    <alternativeName>
        <fullName evidence="5">Nucleolar complex-associated protein 3-like protein</fullName>
    </alternativeName>
</protein>
<feature type="domain" description="CCAAT-binding factor" evidence="9">
    <location>
        <begin position="544"/>
        <end position="697"/>
    </location>
</feature>
<proteinExistence type="inferred from homology"/>
<dbReference type="Proteomes" id="UP001307889">
    <property type="component" value="Chromosome 10"/>
</dbReference>
<dbReference type="InterPro" id="IPR016903">
    <property type="entry name" value="Nucleolar_cplx-assoc_3"/>
</dbReference>
<feature type="domain" description="Nucleolar complex-associated protein 3 N-terminal" evidence="10">
    <location>
        <begin position="207"/>
        <end position="298"/>
    </location>
</feature>
<keyword evidence="4" id="KW-0539">Nucleus</keyword>
<dbReference type="Pfam" id="PF03914">
    <property type="entry name" value="CBF"/>
    <property type="match status" value="1"/>
</dbReference>
<keyword evidence="12" id="KW-1185">Reference proteome</keyword>
<dbReference type="SUPFAM" id="SSF48371">
    <property type="entry name" value="ARM repeat"/>
    <property type="match status" value="1"/>
</dbReference>
<dbReference type="PANTHER" id="PTHR14428:SF5">
    <property type="entry name" value="NUCLEOLAR COMPLEX PROTEIN 3 HOMOLOG"/>
    <property type="match status" value="1"/>
</dbReference>
<evidence type="ECO:0000259" key="10">
    <source>
        <dbReference type="Pfam" id="PF07540"/>
    </source>
</evidence>
<name>A0ABN7B4V2_9HEMI</name>
<organism evidence="11 12">
    <name type="scientific">Nesidiocoris tenuis</name>
    <dbReference type="NCBI Taxonomy" id="355587"/>
    <lineage>
        <taxon>Eukaryota</taxon>
        <taxon>Metazoa</taxon>
        <taxon>Ecdysozoa</taxon>
        <taxon>Arthropoda</taxon>
        <taxon>Hexapoda</taxon>
        <taxon>Insecta</taxon>
        <taxon>Pterygota</taxon>
        <taxon>Neoptera</taxon>
        <taxon>Paraneoptera</taxon>
        <taxon>Hemiptera</taxon>
        <taxon>Heteroptera</taxon>
        <taxon>Panheteroptera</taxon>
        <taxon>Cimicomorpha</taxon>
        <taxon>Miridae</taxon>
        <taxon>Dicyphina</taxon>
        <taxon>Nesidiocoris</taxon>
    </lineage>
</organism>
<dbReference type="InterPro" id="IPR011501">
    <property type="entry name" value="Noc3_N"/>
</dbReference>
<evidence type="ECO:0000256" key="2">
    <source>
        <dbReference type="ARBA" id="ARBA00007797"/>
    </source>
</evidence>
<feature type="region of interest" description="Disordered" evidence="8">
    <location>
        <begin position="140"/>
        <end position="181"/>
    </location>
</feature>
<evidence type="ECO:0000256" key="3">
    <source>
        <dbReference type="ARBA" id="ARBA00023054"/>
    </source>
</evidence>
<dbReference type="InterPro" id="IPR005612">
    <property type="entry name" value="CCAAT-binding_factor"/>
</dbReference>
<evidence type="ECO:0000313" key="12">
    <source>
        <dbReference type="Proteomes" id="UP001307889"/>
    </source>
</evidence>
<dbReference type="PANTHER" id="PTHR14428">
    <property type="entry name" value="NUCLEOLAR COMPLEX PROTEIN 3"/>
    <property type="match status" value="1"/>
</dbReference>
<keyword evidence="3 7" id="KW-0175">Coiled coil</keyword>
<evidence type="ECO:0000313" key="11">
    <source>
        <dbReference type="EMBL" id="BES99446.1"/>
    </source>
</evidence>
<evidence type="ECO:0000256" key="7">
    <source>
        <dbReference type="SAM" id="Coils"/>
    </source>
</evidence>